<dbReference type="PANTHER" id="PTHR37423:SF2">
    <property type="entry name" value="MEMBRANE-BOUND LYTIC MUREIN TRANSGLYCOSYLASE C"/>
    <property type="match status" value="1"/>
</dbReference>
<evidence type="ECO:0000259" key="4">
    <source>
        <dbReference type="Pfam" id="PF01464"/>
    </source>
</evidence>
<keyword evidence="5" id="KW-0614">Plasmid</keyword>
<dbReference type="SUPFAM" id="SSF53955">
    <property type="entry name" value="Lysozyme-like"/>
    <property type="match status" value="1"/>
</dbReference>
<feature type="chain" id="PRO_5044606352" evidence="3">
    <location>
        <begin position="28"/>
        <end position="307"/>
    </location>
</feature>
<dbReference type="EMBL" id="CP072170">
    <property type="protein sequence ID" value="QYA10438.1"/>
    <property type="molecule type" value="Genomic_DNA"/>
</dbReference>
<reference evidence="6 8" key="2">
    <citation type="submission" date="2021-03" db="EMBL/GenBank/DDBJ databases">
        <title>Rapid diversification of plasmids in a genus of pathogenic and nitrogen fixing bacteria.</title>
        <authorList>
            <person name="Weisberg A.J."/>
            <person name="Miller M."/>
            <person name="Ream W."/>
            <person name="Grunwald N.J."/>
            <person name="Chang J.H."/>
        </authorList>
    </citation>
    <scope>NUCLEOTIDE SEQUENCE [LARGE SCALE GENOMIC DNA]</scope>
    <source>
        <strain evidence="6 8">AF3.44</strain>
        <plasmid evidence="6 8">unnamed1</plasmid>
    </source>
</reference>
<keyword evidence="8" id="KW-1185">Reference proteome</keyword>
<dbReference type="InterPro" id="IPR023346">
    <property type="entry name" value="Lysozyme-like_dom_sf"/>
</dbReference>
<evidence type="ECO:0000256" key="2">
    <source>
        <dbReference type="ARBA" id="ARBA00009387"/>
    </source>
</evidence>
<evidence type="ECO:0000313" key="7">
    <source>
        <dbReference type="Proteomes" id="UP000298545"/>
    </source>
</evidence>
<organism evidence="5 7">
    <name type="scientific">Agrobacterium larrymoorei</name>
    <dbReference type="NCBI Taxonomy" id="160699"/>
    <lineage>
        <taxon>Bacteria</taxon>
        <taxon>Pseudomonadati</taxon>
        <taxon>Pseudomonadota</taxon>
        <taxon>Alphaproteobacteria</taxon>
        <taxon>Hyphomicrobiales</taxon>
        <taxon>Rhizobiaceae</taxon>
        <taxon>Rhizobium/Agrobacterium group</taxon>
        <taxon>Agrobacterium</taxon>
    </lineage>
</organism>
<dbReference type="AlphaFoldDB" id="A0A4D7DTL0"/>
<evidence type="ECO:0000313" key="6">
    <source>
        <dbReference type="EMBL" id="QYA10438.1"/>
    </source>
</evidence>
<geneLocation type="plasmid" evidence="7">
    <name>palcfbp5473</name>
</geneLocation>
<dbReference type="Proteomes" id="UP000298545">
    <property type="component" value="Plasmid pAlCFBP5473"/>
</dbReference>
<dbReference type="Pfam" id="PF01464">
    <property type="entry name" value="SLT"/>
    <property type="match status" value="1"/>
</dbReference>
<gene>
    <name evidence="5" type="ORF">CFBP5473_22600</name>
    <name evidence="6" type="ORF">J5285_24850</name>
</gene>
<dbReference type="RefSeq" id="WP_051441229.1">
    <property type="nucleotide sequence ID" value="NZ_CP039693.1"/>
</dbReference>
<dbReference type="EMBL" id="CP039693">
    <property type="protein sequence ID" value="QCJ00776.1"/>
    <property type="molecule type" value="Genomic_DNA"/>
</dbReference>
<comment type="similarity">
    <text evidence="1">Belongs to the transglycosylase Slt family.</text>
</comment>
<dbReference type="KEGG" id="alf:CFBP5473_22600"/>
<feature type="signal peptide" evidence="3">
    <location>
        <begin position="1"/>
        <end position="27"/>
    </location>
</feature>
<name>A0A4D7DTL0_9HYPH</name>
<dbReference type="Proteomes" id="UP000826513">
    <property type="component" value="Plasmid unnamed1"/>
</dbReference>
<feature type="domain" description="Transglycosylase SLT" evidence="4">
    <location>
        <begin position="62"/>
        <end position="155"/>
    </location>
</feature>
<keyword evidence="3" id="KW-0732">Signal</keyword>
<protein>
    <submittedName>
        <fullName evidence="5">Lytic transglycosylase domain-containing protein</fullName>
    </submittedName>
</protein>
<evidence type="ECO:0000256" key="1">
    <source>
        <dbReference type="ARBA" id="ARBA00007734"/>
    </source>
</evidence>
<proteinExistence type="inferred from homology"/>
<comment type="similarity">
    <text evidence="2">Belongs to the virb1 family.</text>
</comment>
<dbReference type="STRING" id="1367849.GCA_000518585_02149"/>
<evidence type="ECO:0000256" key="3">
    <source>
        <dbReference type="SAM" id="SignalP"/>
    </source>
</evidence>
<dbReference type="PANTHER" id="PTHR37423">
    <property type="entry name" value="SOLUBLE LYTIC MUREIN TRANSGLYCOSYLASE-RELATED"/>
    <property type="match status" value="1"/>
</dbReference>
<geneLocation type="plasmid" evidence="6 8">
    <name>unnamed1</name>
</geneLocation>
<dbReference type="InterPro" id="IPR008258">
    <property type="entry name" value="Transglycosylase_SLT_dom_1"/>
</dbReference>
<geneLocation type="plasmid" evidence="5">
    <name>pAlCFBP5473</name>
</geneLocation>
<accession>A0A4D7DTL0</accession>
<dbReference type="Gene3D" id="1.10.530.10">
    <property type="match status" value="1"/>
</dbReference>
<evidence type="ECO:0000313" key="8">
    <source>
        <dbReference type="Proteomes" id="UP000826513"/>
    </source>
</evidence>
<reference evidence="5 7" key="1">
    <citation type="submission" date="2019-04" db="EMBL/GenBank/DDBJ databases">
        <title>Complete genome sequence of Agrobacterium larrymoorei CFBP5473.</title>
        <authorList>
            <person name="Haryono M."/>
            <person name="Chou L."/>
            <person name="Lin Y.-C."/>
            <person name="Lai E.-M."/>
            <person name="Kuo C.-H."/>
        </authorList>
    </citation>
    <scope>NUCLEOTIDE SEQUENCE [LARGE SCALE GENOMIC DNA]</scope>
    <source>
        <strain evidence="5 7">CFBP5473</strain>
        <plasmid evidence="5">pAlCFBP5473</plasmid>
        <plasmid evidence="7">palcfbp5473</plasmid>
    </source>
</reference>
<sequence length="307" mass="33460">MTSRRLVGQIKAAALMLVALSSGAAAASEKTSDASCLYEGDVGGETICIRKNSFNADLCRAIGRSAETHGVPPAFFARLIWRESLFRPEAISHKGAEGIAQFMPSTARLRGLENSFHVIEALDASATYLKTLEGQFGNFGFAAAAYNAGEGGLSRFLNTGRLPIETRDYVFAITGQTIEMWKDKPPEKAALELDDAMPFQEACVQLASTRRMNEPVFAGSADWAPWGVQLSAHYRPSVVDQLFNRAIAKLPAPLNDERALIVRQRGGNFGSRPRYAARIGRETRAEANSLCERIKAASVPCTVFRNR</sequence>
<evidence type="ECO:0000313" key="5">
    <source>
        <dbReference type="EMBL" id="QCJ00776.1"/>
    </source>
</evidence>
<dbReference type="OrthoDB" id="9801695at2"/>